<organism evidence="1">
    <name type="scientific">Anguilla anguilla</name>
    <name type="common">European freshwater eel</name>
    <name type="synonym">Muraena anguilla</name>
    <dbReference type="NCBI Taxonomy" id="7936"/>
    <lineage>
        <taxon>Eukaryota</taxon>
        <taxon>Metazoa</taxon>
        <taxon>Chordata</taxon>
        <taxon>Craniata</taxon>
        <taxon>Vertebrata</taxon>
        <taxon>Euteleostomi</taxon>
        <taxon>Actinopterygii</taxon>
        <taxon>Neopterygii</taxon>
        <taxon>Teleostei</taxon>
        <taxon>Anguilliformes</taxon>
        <taxon>Anguillidae</taxon>
        <taxon>Anguilla</taxon>
    </lineage>
</organism>
<sequence length="40" mass="4524">MFSLDYIIACGGETRSDLRVPIFPPETLRNIKKSGHPLNH</sequence>
<protein>
    <submittedName>
        <fullName evidence="1">Uncharacterized protein</fullName>
    </submittedName>
</protein>
<dbReference type="AlphaFoldDB" id="A0A0E9PN86"/>
<reference evidence="1" key="2">
    <citation type="journal article" date="2015" name="Fish Shellfish Immunol.">
        <title>Early steps in the European eel (Anguilla anguilla)-Vibrio vulnificus interaction in the gills: Role of the RtxA13 toxin.</title>
        <authorList>
            <person name="Callol A."/>
            <person name="Pajuelo D."/>
            <person name="Ebbesson L."/>
            <person name="Teles M."/>
            <person name="MacKenzie S."/>
            <person name="Amaro C."/>
        </authorList>
    </citation>
    <scope>NUCLEOTIDE SEQUENCE</scope>
</reference>
<reference evidence="1" key="1">
    <citation type="submission" date="2014-11" db="EMBL/GenBank/DDBJ databases">
        <authorList>
            <person name="Amaro Gonzalez C."/>
        </authorList>
    </citation>
    <scope>NUCLEOTIDE SEQUENCE</scope>
</reference>
<name>A0A0E9PN86_ANGAN</name>
<accession>A0A0E9PN86</accession>
<proteinExistence type="predicted"/>
<evidence type="ECO:0000313" key="1">
    <source>
        <dbReference type="EMBL" id="JAH05969.1"/>
    </source>
</evidence>
<dbReference type="EMBL" id="GBXM01102608">
    <property type="protein sequence ID" value="JAH05969.1"/>
    <property type="molecule type" value="Transcribed_RNA"/>
</dbReference>